<evidence type="ECO:0000313" key="3">
    <source>
        <dbReference type="Proteomes" id="UP000299102"/>
    </source>
</evidence>
<dbReference type="PANTHER" id="PTHR19446">
    <property type="entry name" value="REVERSE TRANSCRIPTASES"/>
    <property type="match status" value="1"/>
</dbReference>
<comment type="caution">
    <text evidence="2">The sequence shown here is derived from an EMBL/GenBank/DDBJ whole genome shotgun (WGS) entry which is preliminary data.</text>
</comment>
<proteinExistence type="predicted"/>
<accession>A0A4C1WVF4</accession>
<evidence type="ECO:0000313" key="2">
    <source>
        <dbReference type="EMBL" id="GBP54612.1"/>
    </source>
</evidence>
<dbReference type="InterPro" id="IPR000477">
    <property type="entry name" value="RT_dom"/>
</dbReference>
<dbReference type="EMBL" id="BGZK01000651">
    <property type="protein sequence ID" value="GBP54612.1"/>
    <property type="molecule type" value="Genomic_DNA"/>
</dbReference>
<organism evidence="2 3">
    <name type="scientific">Eumeta variegata</name>
    <name type="common">Bagworm moth</name>
    <name type="synonym">Eumeta japonica</name>
    <dbReference type="NCBI Taxonomy" id="151549"/>
    <lineage>
        <taxon>Eukaryota</taxon>
        <taxon>Metazoa</taxon>
        <taxon>Ecdysozoa</taxon>
        <taxon>Arthropoda</taxon>
        <taxon>Hexapoda</taxon>
        <taxon>Insecta</taxon>
        <taxon>Pterygota</taxon>
        <taxon>Neoptera</taxon>
        <taxon>Endopterygota</taxon>
        <taxon>Lepidoptera</taxon>
        <taxon>Glossata</taxon>
        <taxon>Ditrysia</taxon>
        <taxon>Tineoidea</taxon>
        <taxon>Psychidae</taxon>
        <taxon>Oiketicinae</taxon>
        <taxon>Eumeta</taxon>
    </lineage>
</organism>
<gene>
    <name evidence="2" type="ORF">EVAR_35873_1</name>
</gene>
<name>A0A4C1WVF4_EUMVA</name>
<dbReference type="AlphaFoldDB" id="A0A4C1WVF4"/>
<keyword evidence="3" id="KW-1185">Reference proteome</keyword>
<dbReference type="Proteomes" id="UP000299102">
    <property type="component" value="Unassembled WGS sequence"/>
</dbReference>
<protein>
    <submittedName>
        <fullName evidence="2">Retrovirus-related Pol polyprotein from type-1 retrotransposable element R1</fullName>
    </submittedName>
</protein>
<dbReference type="SUPFAM" id="SSF56672">
    <property type="entry name" value="DNA/RNA polymerases"/>
    <property type="match status" value="1"/>
</dbReference>
<feature type="domain" description="Reverse transcriptase" evidence="1">
    <location>
        <begin position="1"/>
        <end position="186"/>
    </location>
</feature>
<evidence type="ECO:0000259" key="1">
    <source>
        <dbReference type="PROSITE" id="PS50878"/>
    </source>
</evidence>
<reference evidence="2 3" key="1">
    <citation type="journal article" date="2019" name="Commun. Biol.">
        <title>The bagworm genome reveals a unique fibroin gene that provides high tensile strength.</title>
        <authorList>
            <person name="Kono N."/>
            <person name="Nakamura H."/>
            <person name="Ohtoshi R."/>
            <person name="Tomita M."/>
            <person name="Numata K."/>
            <person name="Arakawa K."/>
        </authorList>
    </citation>
    <scope>NUCLEOTIDE SEQUENCE [LARGE SCALE GENOMIC DNA]</scope>
</reference>
<dbReference type="PROSITE" id="PS50878">
    <property type="entry name" value="RT_POL"/>
    <property type="match status" value="1"/>
</dbReference>
<dbReference type="OrthoDB" id="415822at2759"/>
<dbReference type="Pfam" id="PF00078">
    <property type="entry name" value="RVT_1"/>
    <property type="match status" value="1"/>
</dbReference>
<dbReference type="GO" id="GO:0071897">
    <property type="term" value="P:DNA biosynthetic process"/>
    <property type="evidence" value="ECO:0007669"/>
    <property type="project" value="UniProtKB-ARBA"/>
</dbReference>
<sequence>MIDPGRNQPGCQDSQGCNCRNQMERLYERVLLRSRLDIRNAFNPASWVYIMQALRGKNVPEYLCRIVASYFTGRVLKYDTKNGPKEYDITRGVPQGSVLAPLLWKIIYDGLLRLNILRCVKLVAYADDIAIMIVAKHLDEIRRLFDITFEQVNRWMDTVNLQLTEHKTEAVLITCRKVVETIKSET</sequence>
<dbReference type="InterPro" id="IPR043502">
    <property type="entry name" value="DNA/RNA_pol_sf"/>
</dbReference>